<evidence type="ECO:0000313" key="4">
    <source>
        <dbReference type="EMBL" id="MBW0504437.1"/>
    </source>
</evidence>
<proteinExistence type="predicted"/>
<comment type="caution">
    <text evidence="4">The sequence shown here is derived from an EMBL/GenBank/DDBJ whole genome shotgun (WGS) entry which is preliminary data.</text>
</comment>
<dbReference type="OrthoDB" id="5330228at2759"/>
<dbReference type="Proteomes" id="UP000765509">
    <property type="component" value="Unassembled WGS sequence"/>
</dbReference>
<keyword evidence="2" id="KW-0067">ATP-binding</keyword>
<dbReference type="GO" id="GO:0005524">
    <property type="term" value="F:ATP binding"/>
    <property type="evidence" value="ECO:0007669"/>
    <property type="project" value="InterPro"/>
</dbReference>
<gene>
    <name evidence="4" type="ORF">O181_044152</name>
</gene>
<dbReference type="InterPro" id="IPR027417">
    <property type="entry name" value="P-loop_NTPase"/>
</dbReference>
<dbReference type="AlphaFoldDB" id="A0A9Q3DR86"/>
<protein>
    <recommendedName>
        <fullName evidence="3">SNF2 N-terminal domain-containing protein</fullName>
    </recommendedName>
</protein>
<feature type="domain" description="SNF2 N-terminal" evidence="3">
    <location>
        <begin position="43"/>
        <end position="90"/>
    </location>
</feature>
<dbReference type="InterPro" id="IPR038718">
    <property type="entry name" value="SNF2-like_sf"/>
</dbReference>
<accession>A0A9Q3DR86</accession>
<evidence type="ECO:0000313" key="5">
    <source>
        <dbReference type="Proteomes" id="UP000765509"/>
    </source>
</evidence>
<dbReference type="InterPro" id="IPR000330">
    <property type="entry name" value="SNF2_N"/>
</dbReference>
<reference evidence="4" key="1">
    <citation type="submission" date="2021-03" db="EMBL/GenBank/DDBJ databases">
        <title>Draft genome sequence of rust myrtle Austropuccinia psidii MF-1, a brazilian biotype.</title>
        <authorList>
            <person name="Quecine M.C."/>
            <person name="Pachon D.M.R."/>
            <person name="Bonatelli M.L."/>
            <person name="Correr F.H."/>
            <person name="Franceschini L.M."/>
            <person name="Leite T.F."/>
            <person name="Margarido G.R.A."/>
            <person name="Almeida C.A."/>
            <person name="Ferrarezi J.A."/>
            <person name="Labate C.A."/>
        </authorList>
    </citation>
    <scope>NUCLEOTIDE SEQUENCE</scope>
    <source>
        <strain evidence="4">MF-1</strain>
    </source>
</reference>
<dbReference type="Pfam" id="PF00176">
    <property type="entry name" value="SNF2-rel_dom"/>
    <property type="match status" value="1"/>
</dbReference>
<evidence type="ECO:0000256" key="1">
    <source>
        <dbReference type="ARBA" id="ARBA00022741"/>
    </source>
</evidence>
<dbReference type="SUPFAM" id="SSF52540">
    <property type="entry name" value="P-loop containing nucleoside triphosphate hydrolases"/>
    <property type="match status" value="1"/>
</dbReference>
<keyword evidence="1" id="KW-0547">Nucleotide-binding</keyword>
<organism evidence="4 5">
    <name type="scientific">Austropuccinia psidii MF-1</name>
    <dbReference type="NCBI Taxonomy" id="1389203"/>
    <lineage>
        <taxon>Eukaryota</taxon>
        <taxon>Fungi</taxon>
        <taxon>Dikarya</taxon>
        <taxon>Basidiomycota</taxon>
        <taxon>Pucciniomycotina</taxon>
        <taxon>Pucciniomycetes</taxon>
        <taxon>Pucciniales</taxon>
        <taxon>Sphaerophragmiaceae</taxon>
        <taxon>Austropuccinia</taxon>
    </lineage>
</organism>
<evidence type="ECO:0000259" key="3">
    <source>
        <dbReference type="Pfam" id="PF00176"/>
    </source>
</evidence>
<dbReference type="EMBL" id="AVOT02017939">
    <property type="protein sequence ID" value="MBW0504437.1"/>
    <property type="molecule type" value="Genomic_DNA"/>
</dbReference>
<evidence type="ECO:0000256" key="2">
    <source>
        <dbReference type="ARBA" id="ARBA00022840"/>
    </source>
</evidence>
<sequence>MIPNGQSSHNLWATSTPISAFNDRHTTTNKVFISFECLMASAPLGGLLVDDMGLGKTMQAIALIGTSKEELINSPPFSTPTIIIFPPSLIIS</sequence>
<dbReference type="Gene3D" id="3.40.50.10810">
    <property type="entry name" value="Tandem AAA-ATPase domain"/>
    <property type="match status" value="1"/>
</dbReference>
<name>A0A9Q3DR86_9BASI</name>
<keyword evidence="5" id="KW-1185">Reference proteome</keyword>